<dbReference type="AlphaFoldDB" id="A0A316YVU2"/>
<reference evidence="1 2" key="1">
    <citation type="journal article" date="2018" name="Mol. Biol. Evol.">
        <title>Broad Genomic Sampling Reveals a Smut Pathogenic Ancestry of the Fungal Clade Ustilaginomycotina.</title>
        <authorList>
            <person name="Kijpornyongpan T."/>
            <person name="Mondo S.J."/>
            <person name="Barry K."/>
            <person name="Sandor L."/>
            <person name="Lee J."/>
            <person name="Lipzen A."/>
            <person name="Pangilinan J."/>
            <person name="LaButti K."/>
            <person name="Hainaut M."/>
            <person name="Henrissat B."/>
            <person name="Grigoriev I.V."/>
            <person name="Spatafora J.W."/>
            <person name="Aime M.C."/>
        </authorList>
    </citation>
    <scope>NUCLEOTIDE SEQUENCE [LARGE SCALE GENOMIC DNA]</scope>
    <source>
        <strain evidence="1 2">MCA 4198</strain>
    </source>
</reference>
<dbReference type="PANTHER" id="PTHR40257:SF1">
    <property type="entry name" value="DUF1330 DOMAIN-CONTAINING PROTEIN"/>
    <property type="match status" value="1"/>
</dbReference>
<dbReference type="Proteomes" id="UP000245768">
    <property type="component" value="Unassembled WGS sequence"/>
</dbReference>
<dbReference type="OrthoDB" id="265717at2759"/>
<evidence type="ECO:0000313" key="2">
    <source>
        <dbReference type="Proteomes" id="UP000245768"/>
    </source>
</evidence>
<protein>
    <submittedName>
        <fullName evidence="1">Uncharacterized protein</fullName>
    </submittedName>
</protein>
<gene>
    <name evidence="1" type="ORF">FA10DRAFT_264202</name>
</gene>
<dbReference type="EMBL" id="KZ819634">
    <property type="protein sequence ID" value="PWN93567.1"/>
    <property type="molecule type" value="Genomic_DNA"/>
</dbReference>
<evidence type="ECO:0000313" key="1">
    <source>
        <dbReference type="EMBL" id="PWN93567.1"/>
    </source>
</evidence>
<organism evidence="1 2">
    <name type="scientific">Acaromyces ingoldii</name>
    <dbReference type="NCBI Taxonomy" id="215250"/>
    <lineage>
        <taxon>Eukaryota</taxon>
        <taxon>Fungi</taxon>
        <taxon>Dikarya</taxon>
        <taxon>Basidiomycota</taxon>
        <taxon>Ustilaginomycotina</taxon>
        <taxon>Exobasidiomycetes</taxon>
        <taxon>Exobasidiales</taxon>
        <taxon>Cryptobasidiaceae</taxon>
        <taxon>Acaromyces</taxon>
    </lineage>
</organism>
<dbReference type="Gene3D" id="3.30.70.100">
    <property type="match status" value="1"/>
</dbReference>
<sequence>MPLCTLHLIRLSKEGELGSSDARCASFLKLLLASDLGPRLLVASLVRRPVILAERIDSVYLNATPWDLLLVFGPDAKGPSVQASSIETKATPLSLEDDSRTRAHVDVEYVLDVGVPTRILSGYKGRTKELVEAAARAKKPSLDSLRTEEPARTHAGRVPKTSQNLEMSDELLDLIEALEKLGDSGLVNGGGPVHQLNLLKFKPTKEDRDRYLEYGRGFAKAAEAHGGDAKLLGVVVADQTRAALQQQGSAKPSGKLQWDEISLVHYHSLRDFAAMAASEAYQSINRDKRLPSLLDTTIICTQEVDLDRLRRTAKL</sequence>
<dbReference type="InParanoid" id="A0A316YVU2"/>
<accession>A0A316YVU2</accession>
<dbReference type="PANTHER" id="PTHR40257">
    <property type="match status" value="1"/>
</dbReference>
<name>A0A316YVU2_9BASI</name>
<proteinExistence type="predicted"/>
<keyword evidence="2" id="KW-1185">Reference proteome</keyword>
<dbReference type="RefSeq" id="XP_025380765.1">
    <property type="nucleotide sequence ID" value="XM_025520555.1"/>
</dbReference>
<dbReference type="GeneID" id="37042471"/>